<evidence type="ECO:0000313" key="2">
    <source>
        <dbReference type="EMBL" id="KAK9918191.1"/>
    </source>
</evidence>
<feature type="domain" description="PLOD1-3-like GT" evidence="1">
    <location>
        <begin position="1"/>
        <end position="72"/>
    </location>
</feature>
<dbReference type="InterPro" id="IPR057589">
    <property type="entry name" value="GT_PLOD"/>
</dbReference>
<gene>
    <name evidence="2" type="ORF">WJX75_002160</name>
</gene>
<protein>
    <recommendedName>
        <fullName evidence="1">PLOD1-3-like GT domain-containing protein</fullName>
    </recommendedName>
</protein>
<dbReference type="CDD" id="cd22997">
    <property type="entry name" value="GT_LH"/>
    <property type="match status" value="1"/>
</dbReference>
<name>A0ABR2Z2K8_9CHLO</name>
<dbReference type="Proteomes" id="UP001491310">
    <property type="component" value="Unassembled WGS sequence"/>
</dbReference>
<sequence>MLVDAFDVVIQGSVPDILAEYEALGSPGILFSSEANCWPPMLETEGYCELARVRSNKSSRYLNSGGVIGRAALWKHKYWFQKHLPMYNKTHFSFRVNSAGKHEPWSELCGTF</sequence>
<accession>A0ABR2Z2K8</accession>
<comment type="caution">
    <text evidence="2">The sequence shown here is derived from an EMBL/GenBank/DDBJ whole genome shotgun (WGS) entry which is preliminary data.</text>
</comment>
<evidence type="ECO:0000313" key="3">
    <source>
        <dbReference type="Proteomes" id="UP001491310"/>
    </source>
</evidence>
<dbReference type="EMBL" id="JALJOT010000001">
    <property type="protein sequence ID" value="KAK9918191.1"/>
    <property type="molecule type" value="Genomic_DNA"/>
</dbReference>
<organism evidence="2 3">
    <name type="scientific">Coccomyxa subellipsoidea</name>
    <dbReference type="NCBI Taxonomy" id="248742"/>
    <lineage>
        <taxon>Eukaryota</taxon>
        <taxon>Viridiplantae</taxon>
        <taxon>Chlorophyta</taxon>
        <taxon>core chlorophytes</taxon>
        <taxon>Trebouxiophyceae</taxon>
        <taxon>Trebouxiophyceae incertae sedis</taxon>
        <taxon>Coccomyxaceae</taxon>
        <taxon>Coccomyxa</taxon>
    </lineage>
</organism>
<proteinExistence type="predicted"/>
<dbReference type="Pfam" id="PF25342">
    <property type="entry name" value="GT_PLOD"/>
    <property type="match status" value="1"/>
</dbReference>
<reference evidence="2 3" key="1">
    <citation type="journal article" date="2024" name="Nat. Commun.">
        <title>Phylogenomics reveals the evolutionary origins of lichenization in chlorophyte algae.</title>
        <authorList>
            <person name="Puginier C."/>
            <person name="Libourel C."/>
            <person name="Otte J."/>
            <person name="Skaloud P."/>
            <person name="Haon M."/>
            <person name="Grisel S."/>
            <person name="Petersen M."/>
            <person name="Berrin J.G."/>
            <person name="Delaux P.M."/>
            <person name="Dal Grande F."/>
            <person name="Keller J."/>
        </authorList>
    </citation>
    <scope>NUCLEOTIDE SEQUENCE [LARGE SCALE GENOMIC DNA]</scope>
    <source>
        <strain evidence="2 3">SAG 216-7</strain>
    </source>
</reference>
<evidence type="ECO:0000259" key="1">
    <source>
        <dbReference type="Pfam" id="PF25342"/>
    </source>
</evidence>
<keyword evidence="3" id="KW-1185">Reference proteome</keyword>